<dbReference type="InterPro" id="IPR011059">
    <property type="entry name" value="Metal-dep_hydrolase_composite"/>
</dbReference>
<dbReference type="Gene3D" id="2.30.40.10">
    <property type="entry name" value="Urease, subunit C, domain 1"/>
    <property type="match status" value="1"/>
</dbReference>
<keyword evidence="2" id="KW-0378">Hydrolase</keyword>
<keyword evidence="3" id="KW-1185">Reference proteome</keyword>
<dbReference type="Pfam" id="PF07969">
    <property type="entry name" value="Amidohydro_3"/>
    <property type="match status" value="1"/>
</dbReference>
<dbReference type="GO" id="GO:0016810">
    <property type="term" value="F:hydrolase activity, acting on carbon-nitrogen (but not peptide) bonds"/>
    <property type="evidence" value="ECO:0007669"/>
    <property type="project" value="InterPro"/>
</dbReference>
<dbReference type="InterPro" id="IPR032466">
    <property type="entry name" value="Metal_Hydrolase"/>
</dbReference>
<dbReference type="Proteomes" id="UP000460272">
    <property type="component" value="Unassembled WGS sequence"/>
</dbReference>
<comment type="caution">
    <text evidence="2">The sequence shown here is derived from an EMBL/GenBank/DDBJ whole genome shotgun (WGS) entry which is preliminary data.</text>
</comment>
<dbReference type="OrthoDB" id="3238066at2"/>
<accession>A0A6P2CAV5</accession>
<proteinExistence type="predicted"/>
<gene>
    <name evidence="2" type="ORF">EAS64_04850</name>
</gene>
<evidence type="ECO:0000259" key="1">
    <source>
        <dbReference type="Pfam" id="PF07969"/>
    </source>
</evidence>
<dbReference type="AlphaFoldDB" id="A0A6P2CAV5"/>
<evidence type="ECO:0000313" key="2">
    <source>
        <dbReference type="EMBL" id="TVZ06703.1"/>
    </source>
</evidence>
<evidence type="ECO:0000313" key="3">
    <source>
        <dbReference type="Proteomes" id="UP000460272"/>
    </source>
</evidence>
<sequence length="501" mass="52704">MSALLLRQVRVVPLAGQAAADPVDVLIQDGLIAELGSAGGSHRVPAVECDGRWLIPGLWDAHVHLGQWALAGRRLDLSHTSSPEEVLTILAQAAGAGTGQDRTAGDRRPIVGMGHRAGAWDRQVTVAELDAVCEAVPVVLINSDCHHGWLNTAALDALGLARRDTVVAEAEWFAAYPLVATVLEDPPAPADYQNVLRKAAAQGIVGLVDFEFGAPWSDWAQRWHEGCDLLRIRWSPYRDQLDSVRAAGLRSRAALPGADDRLSVGSLKIISDGSLGTRTAWCYEPYADTGGFGAPNQSDTELAELLAEGTRAGLSVATHAIGDRALDTALKAYAATGAGGSIEHAQVTTSQGMEEMSRLGLTASVQPAHLLDDHETTDRVWADRTDRCFTLRSLLDHGVAVALGSDAPVAPLDPWLAIATAAHRGLPGDEPWHPEQAITAAEAIAASADGTRIAVGQPGDLALLDFDPLSTDAAGLRAMRVALTCVAGRVVHSELAGAPGR</sequence>
<dbReference type="EMBL" id="RPFW01000001">
    <property type="protein sequence ID" value="TVZ06703.1"/>
    <property type="molecule type" value="Genomic_DNA"/>
</dbReference>
<dbReference type="SUPFAM" id="SSF51556">
    <property type="entry name" value="Metallo-dependent hydrolases"/>
    <property type="match status" value="1"/>
</dbReference>
<dbReference type="Gene3D" id="3.10.310.70">
    <property type="match status" value="1"/>
</dbReference>
<protein>
    <submittedName>
        <fullName evidence="2">Amidohydrolase</fullName>
    </submittedName>
</protein>
<feature type="domain" description="Amidohydrolase 3" evidence="1">
    <location>
        <begin position="47"/>
        <end position="492"/>
    </location>
</feature>
<dbReference type="PANTHER" id="PTHR22642">
    <property type="entry name" value="IMIDAZOLONEPROPIONASE"/>
    <property type="match status" value="1"/>
</dbReference>
<organism evidence="2 3">
    <name type="scientific">Trebonia kvetii</name>
    <dbReference type="NCBI Taxonomy" id="2480626"/>
    <lineage>
        <taxon>Bacteria</taxon>
        <taxon>Bacillati</taxon>
        <taxon>Actinomycetota</taxon>
        <taxon>Actinomycetes</taxon>
        <taxon>Streptosporangiales</taxon>
        <taxon>Treboniaceae</taxon>
        <taxon>Trebonia</taxon>
    </lineage>
</organism>
<reference evidence="2 3" key="1">
    <citation type="submission" date="2018-11" db="EMBL/GenBank/DDBJ databases">
        <title>Trebonia kvetii gen.nov., sp.nov., a novel acidophilic actinobacterium, and proposal of the new actinobacterial family Treboniaceae fam. nov.</title>
        <authorList>
            <person name="Rapoport D."/>
            <person name="Sagova-Mareckova M."/>
            <person name="Sedlacek I."/>
            <person name="Provaznik J."/>
            <person name="Kralova S."/>
            <person name="Pavlinic D."/>
            <person name="Benes V."/>
            <person name="Kopecky J."/>
        </authorList>
    </citation>
    <scope>NUCLEOTIDE SEQUENCE [LARGE SCALE GENOMIC DNA]</scope>
    <source>
        <strain evidence="2 3">15Tr583</strain>
    </source>
</reference>
<dbReference type="RefSeq" id="WP_145851456.1">
    <property type="nucleotide sequence ID" value="NZ_RPFW01000001.1"/>
</dbReference>
<name>A0A6P2CAV5_9ACTN</name>
<dbReference type="PANTHER" id="PTHR22642:SF2">
    <property type="entry name" value="PROTEIN LONG AFTER FAR-RED 3"/>
    <property type="match status" value="1"/>
</dbReference>
<dbReference type="Gene3D" id="3.20.20.140">
    <property type="entry name" value="Metal-dependent hydrolases"/>
    <property type="match status" value="1"/>
</dbReference>
<dbReference type="InterPro" id="IPR013108">
    <property type="entry name" value="Amidohydro_3"/>
</dbReference>
<dbReference type="SUPFAM" id="SSF51338">
    <property type="entry name" value="Composite domain of metallo-dependent hydrolases"/>
    <property type="match status" value="1"/>
</dbReference>